<keyword evidence="2" id="KW-1185">Reference proteome</keyword>
<protein>
    <submittedName>
        <fullName evidence="1">Uncharacterized protein</fullName>
    </submittedName>
</protein>
<evidence type="ECO:0000313" key="1">
    <source>
        <dbReference type="EMBL" id="KIO00103.1"/>
    </source>
</evidence>
<reference evidence="1 2" key="1">
    <citation type="submission" date="2014-04" db="EMBL/GenBank/DDBJ databases">
        <authorList>
            <consortium name="DOE Joint Genome Institute"/>
            <person name="Kuo A."/>
            <person name="Kohler A."/>
            <person name="Costa M.D."/>
            <person name="Nagy L.G."/>
            <person name="Floudas D."/>
            <person name="Copeland A."/>
            <person name="Barry K.W."/>
            <person name="Cichocki N."/>
            <person name="Veneault-Fourrey C."/>
            <person name="LaButti K."/>
            <person name="Lindquist E.A."/>
            <person name="Lipzen A."/>
            <person name="Lundell T."/>
            <person name="Morin E."/>
            <person name="Murat C."/>
            <person name="Sun H."/>
            <person name="Tunlid A."/>
            <person name="Henrissat B."/>
            <person name="Grigoriev I.V."/>
            <person name="Hibbett D.S."/>
            <person name="Martin F."/>
            <person name="Nordberg H.P."/>
            <person name="Cantor M.N."/>
            <person name="Hua S.X."/>
        </authorList>
    </citation>
    <scope>NUCLEOTIDE SEQUENCE [LARGE SCALE GENOMIC DNA]</scope>
    <source>
        <strain evidence="1 2">Marx 270</strain>
    </source>
</reference>
<dbReference type="Proteomes" id="UP000054217">
    <property type="component" value="Unassembled WGS sequence"/>
</dbReference>
<name>A0A0C3IT62_PISTI</name>
<evidence type="ECO:0000313" key="2">
    <source>
        <dbReference type="Proteomes" id="UP000054217"/>
    </source>
</evidence>
<reference evidence="2" key="2">
    <citation type="submission" date="2015-01" db="EMBL/GenBank/DDBJ databases">
        <title>Evolutionary Origins and Diversification of the Mycorrhizal Mutualists.</title>
        <authorList>
            <consortium name="DOE Joint Genome Institute"/>
            <consortium name="Mycorrhizal Genomics Consortium"/>
            <person name="Kohler A."/>
            <person name="Kuo A."/>
            <person name="Nagy L.G."/>
            <person name="Floudas D."/>
            <person name="Copeland A."/>
            <person name="Barry K.W."/>
            <person name="Cichocki N."/>
            <person name="Veneault-Fourrey C."/>
            <person name="LaButti K."/>
            <person name="Lindquist E.A."/>
            <person name="Lipzen A."/>
            <person name="Lundell T."/>
            <person name="Morin E."/>
            <person name="Murat C."/>
            <person name="Riley R."/>
            <person name="Ohm R."/>
            <person name="Sun H."/>
            <person name="Tunlid A."/>
            <person name="Henrissat B."/>
            <person name="Grigoriev I.V."/>
            <person name="Hibbett D.S."/>
            <person name="Martin F."/>
        </authorList>
    </citation>
    <scope>NUCLEOTIDE SEQUENCE [LARGE SCALE GENOMIC DNA]</scope>
    <source>
        <strain evidence="2">Marx 270</strain>
    </source>
</reference>
<organism evidence="1 2">
    <name type="scientific">Pisolithus tinctorius Marx 270</name>
    <dbReference type="NCBI Taxonomy" id="870435"/>
    <lineage>
        <taxon>Eukaryota</taxon>
        <taxon>Fungi</taxon>
        <taxon>Dikarya</taxon>
        <taxon>Basidiomycota</taxon>
        <taxon>Agaricomycotina</taxon>
        <taxon>Agaricomycetes</taxon>
        <taxon>Agaricomycetidae</taxon>
        <taxon>Boletales</taxon>
        <taxon>Sclerodermatineae</taxon>
        <taxon>Pisolithaceae</taxon>
        <taxon>Pisolithus</taxon>
    </lineage>
</organism>
<proteinExistence type="predicted"/>
<accession>A0A0C3IT62</accession>
<dbReference type="InParanoid" id="A0A0C3IT62"/>
<dbReference type="EMBL" id="KN831999">
    <property type="protein sequence ID" value="KIO00103.1"/>
    <property type="molecule type" value="Genomic_DNA"/>
</dbReference>
<gene>
    <name evidence="1" type="ORF">M404DRAFT_153738</name>
</gene>
<sequence>MPLVTNLIDDKSPLIQYDSTWLPGTSADDQLEDQYYHGTFTTNNVTNGQVTFTFNGTGIWWYSARRNNHGTFVVQVDDNTYGPYDGYSAEEQFMVPIFNITDLNQGTHKLTLTNTGSGTTLYVGADLIVWQSNVGNEDDQLTTETIDDSDSRFQYQESLWDSPSDVNLYSNGTGHYTEEQTSAILTFTVREMITLFGKTGTSNGPYTVQLDGGQTNTYNATANLPYYGITLFHADNLGSGQHKLTITNAPSISGQGLGIDYALVSNLSR</sequence>
<dbReference type="HOGENOM" id="CLU_058499_0_0_1"/>
<dbReference type="OrthoDB" id="2563669at2759"/>
<dbReference type="Gene3D" id="2.60.120.260">
    <property type="entry name" value="Galactose-binding domain-like"/>
    <property type="match status" value="2"/>
</dbReference>
<dbReference type="STRING" id="870435.A0A0C3IT62"/>
<dbReference type="AlphaFoldDB" id="A0A0C3IT62"/>